<dbReference type="EMBL" id="DTKJ01000036">
    <property type="protein sequence ID" value="HGZ11520.1"/>
    <property type="molecule type" value="Genomic_DNA"/>
</dbReference>
<dbReference type="PANTHER" id="PTHR30069">
    <property type="entry name" value="TONB-DEPENDENT OUTER MEMBRANE RECEPTOR"/>
    <property type="match status" value="1"/>
</dbReference>
<comment type="caution">
    <text evidence="15">The sequence shown here is derived from an EMBL/GenBank/DDBJ whole genome shotgun (WGS) entry which is preliminary data.</text>
</comment>
<evidence type="ECO:0000313" key="15">
    <source>
        <dbReference type="EMBL" id="HGZ11520.1"/>
    </source>
</evidence>
<evidence type="ECO:0000259" key="13">
    <source>
        <dbReference type="Pfam" id="PF00593"/>
    </source>
</evidence>
<dbReference type="PROSITE" id="PS52016">
    <property type="entry name" value="TONB_DEPENDENT_REC_3"/>
    <property type="match status" value="1"/>
</dbReference>
<comment type="subcellular location">
    <subcellularLocation>
        <location evidence="1 10">Cell outer membrane</location>
        <topology evidence="1 10">Multi-pass membrane protein</topology>
    </subcellularLocation>
</comment>
<keyword evidence="6 11" id="KW-0798">TonB box</keyword>
<comment type="similarity">
    <text evidence="10 11">Belongs to the TonB-dependent receptor family.</text>
</comment>
<gene>
    <name evidence="15" type="ORF">ENW48_04830</name>
</gene>
<dbReference type="Pfam" id="PF07715">
    <property type="entry name" value="Plug"/>
    <property type="match status" value="1"/>
</dbReference>
<dbReference type="GO" id="GO:0015344">
    <property type="term" value="F:siderophore uptake transmembrane transporter activity"/>
    <property type="evidence" value="ECO:0007669"/>
    <property type="project" value="TreeGrafter"/>
</dbReference>
<name>A0A7C5ELT3_9BACT</name>
<sequence length="727" mass="82393">MSIESRPYPHPELPGFMLLKTMREVPTSGTLRRAVPAKEPPFKSGRTSHFFHPLLARWALGIILGLFLLLFRVPPLPAGVNLSGAHTLADLSLEELMDLPVVGASKYPQKLREAPASVTIITREDIKRYGYRTLADILRSVPGFFVTDDRNYQYLGIRGFNRPGDYNSRFLLLLDGHRLNDPIYQMAPIGRDFPLDVDLIDRVEVIRGPSFALYGSGAFFAVINVITLKGADLKGVEVSGAAGSFLAHQGRLSYGRRLQNGLEMMVSGSYFNSFGADRLYFPAFDRPDRHNGLASHCDYEMAYSFFTKLAYRNLSLTAAYGSRTKGIPTGSFNTTFNDSRNKTLDTSGFLDLKYERTWPSDWGLLARLSYNFNTYDGYYWYTKDDTPFKEVLNRDLGRSQWLGGELHLTKKVLERHKFIVGGEFQQYLDMLQKNYDASPWRQYLNDRRQGNLWALFAQGELVLTPKLRLFAGVRFDHYSACGGTVNPKAALVFQPLPATTLKLLYNEGFRAPNAMELYYQDGGYSTKANPHLKPEKIRALEAVWEQKLTSHWVLKTSGFYYRVEGLVTQVVDPADGLAVFRNFKNVEAYGLEAELNGRWRFLDGRLSYSFQQVRDLETGQVLNNCPNHLAKLHLLAPLYRDKLLAGLEMLFTSPRRTLAGGKVGAQWLTNLTLMTRNLVKGLEVSASIYNLFNQKYYDPGSLDHLSSGLKRIPQDGLTFRIKATYNF</sequence>
<evidence type="ECO:0000256" key="9">
    <source>
        <dbReference type="ARBA" id="ARBA00023237"/>
    </source>
</evidence>
<dbReference type="InterPro" id="IPR036942">
    <property type="entry name" value="Beta-barrel_TonB_sf"/>
</dbReference>
<keyword evidence="12" id="KW-1133">Transmembrane helix</keyword>
<keyword evidence="9 10" id="KW-0998">Cell outer membrane</keyword>
<dbReference type="Pfam" id="PF00593">
    <property type="entry name" value="TonB_dep_Rec_b-barrel"/>
    <property type="match status" value="1"/>
</dbReference>
<protein>
    <submittedName>
        <fullName evidence="15">TonB-dependent receptor</fullName>
    </submittedName>
</protein>
<feature type="domain" description="TonB-dependent receptor plug" evidence="14">
    <location>
        <begin position="111"/>
        <end position="220"/>
    </location>
</feature>
<dbReference type="SUPFAM" id="SSF56935">
    <property type="entry name" value="Porins"/>
    <property type="match status" value="1"/>
</dbReference>
<evidence type="ECO:0000256" key="2">
    <source>
        <dbReference type="ARBA" id="ARBA00022448"/>
    </source>
</evidence>
<feature type="transmembrane region" description="Helical" evidence="12">
    <location>
        <begin position="54"/>
        <end position="73"/>
    </location>
</feature>
<keyword evidence="2 10" id="KW-0813">Transport</keyword>
<evidence type="ECO:0000256" key="12">
    <source>
        <dbReference type="SAM" id="Phobius"/>
    </source>
</evidence>
<evidence type="ECO:0000256" key="4">
    <source>
        <dbReference type="ARBA" id="ARBA00022692"/>
    </source>
</evidence>
<dbReference type="PANTHER" id="PTHR30069:SF29">
    <property type="entry name" value="HEMOGLOBIN AND HEMOGLOBIN-HAPTOGLOBIN-BINDING PROTEIN 1-RELATED"/>
    <property type="match status" value="1"/>
</dbReference>
<evidence type="ECO:0000256" key="10">
    <source>
        <dbReference type="PROSITE-ProRule" id="PRU01360"/>
    </source>
</evidence>
<evidence type="ECO:0000256" key="5">
    <source>
        <dbReference type="ARBA" id="ARBA00022729"/>
    </source>
</evidence>
<evidence type="ECO:0000256" key="8">
    <source>
        <dbReference type="ARBA" id="ARBA00023170"/>
    </source>
</evidence>
<dbReference type="Gene3D" id="2.40.170.20">
    <property type="entry name" value="TonB-dependent receptor, beta-barrel domain"/>
    <property type="match status" value="1"/>
</dbReference>
<evidence type="ECO:0000256" key="6">
    <source>
        <dbReference type="ARBA" id="ARBA00023077"/>
    </source>
</evidence>
<evidence type="ECO:0000256" key="1">
    <source>
        <dbReference type="ARBA" id="ARBA00004571"/>
    </source>
</evidence>
<dbReference type="AlphaFoldDB" id="A0A7C5ELT3"/>
<keyword evidence="5" id="KW-0732">Signal</keyword>
<feature type="domain" description="TonB-dependent receptor-like beta-barrel" evidence="13">
    <location>
        <begin position="311"/>
        <end position="691"/>
    </location>
</feature>
<dbReference type="InterPro" id="IPR039426">
    <property type="entry name" value="TonB-dep_rcpt-like"/>
</dbReference>
<dbReference type="InterPro" id="IPR000531">
    <property type="entry name" value="Beta-barrel_TonB"/>
</dbReference>
<reference evidence="15" key="1">
    <citation type="journal article" date="2020" name="mSystems">
        <title>Genome- and Community-Level Interaction Insights into Carbon Utilization and Element Cycling Functions of Hydrothermarchaeota in Hydrothermal Sediment.</title>
        <authorList>
            <person name="Zhou Z."/>
            <person name="Liu Y."/>
            <person name="Xu W."/>
            <person name="Pan J."/>
            <person name="Luo Z.H."/>
            <person name="Li M."/>
        </authorList>
    </citation>
    <scope>NUCLEOTIDE SEQUENCE [LARGE SCALE GENOMIC DNA]</scope>
    <source>
        <strain evidence="15">SpSt-853</strain>
    </source>
</reference>
<keyword evidence="7 10" id="KW-0472">Membrane</keyword>
<dbReference type="GO" id="GO:0044718">
    <property type="term" value="P:siderophore transmembrane transport"/>
    <property type="evidence" value="ECO:0007669"/>
    <property type="project" value="TreeGrafter"/>
</dbReference>
<evidence type="ECO:0000256" key="3">
    <source>
        <dbReference type="ARBA" id="ARBA00022452"/>
    </source>
</evidence>
<evidence type="ECO:0000256" key="7">
    <source>
        <dbReference type="ARBA" id="ARBA00023136"/>
    </source>
</evidence>
<organism evidence="15">
    <name type="scientific">Desulfobacca acetoxidans</name>
    <dbReference type="NCBI Taxonomy" id="60893"/>
    <lineage>
        <taxon>Bacteria</taxon>
        <taxon>Pseudomonadati</taxon>
        <taxon>Thermodesulfobacteriota</taxon>
        <taxon>Desulfobaccia</taxon>
        <taxon>Desulfobaccales</taxon>
        <taxon>Desulfobaccaceae</taxon>
        <taxon>Desulfobacca</taxon>
    </lineage>
</organism>
<evidence type="ECO:0000256" key="11">
    <source>
        <dbReference type="RuleBase" id="RU003357"/>
    </source>
</evidence>
<dbReference type="CDD" id="cd01347">
    <property type="entry name" value="ligand_gated_channel"/>
    <property type="match status" value="1"/>
</dbReference>
<dbReference type="InterPro" id="IPR012910">
    <property type="entry name" value="Plug_dom"/>
</dbReference>
<accession>A0A7C5ELT3</accession>
<keyword evidence="8 15" id="KW-0675">Receptor</keyword>
<dbReference type="GO" id="GO:0009279">
    <property type="term" value="C:cell outer membrane"/>
    <property type="evidence" value="ECO:0007669"/>
    <property type="project" value="UniProtKB-SubCell"/>
</dbReference>
<keyword evidence="4 10" id="KW-0812">Transmembrane</keyword>
<dbReference type="InterPro" id="IPR037066">
    <property type="entry name" value="Plug_dom_sf"/>
</dbReference>
<keyword evidence="3 10" id="KW-1134">Transmembrane beta strand</keyword>
<proteinExistence type="inferred from homology"/>
<dbReference type="Gene3D" id="2.170.130.10">
    <property type="entry name" value="TonB-dependent receptor, plug domain"/>
    <property type="match status" value="1"/>
</dbReference>
<evidence type="ECO:0000259" key="14">
    <source>
        <dbReference type="Pfam" id="PF07715"/>
    </source>
</evidence>